<dbReference type="InterPro" id="IPR017941">
    <property type="entry name" value="Rieske_2Fe-2S"/>
</dbReference>
<keyword evidence="9" id="KW-1185">Reference proteome</keyword>
<dbReference type="InterPro" id="IPR036922">
    <property type="entry name" value="Rieske_2Fe-2S_sf"/>
</dbReference>
<dbReference type="SUPFAM" id="SSF50022">
    <property type="entry name" value="ISP domain"/>
    <property type="match status" value="1"/>
</dbReference>
<dbReference type="PANTHER" id="PTHR10134">
    <property type="entry name" value="CYTOCHROME B-C1 COMPLEX SUBUNIT RIESKE, MITOCHONDRIAL"/>
    <property type="match status" value="1"/>
</dbReference>
<accession>A0ABV9Q4W8</accession>
<organism evidence="8 9">
    <name type="scientific">Effusibacillus consociatus</name>
    <dbReference type="NCBI Taxonomy" id="1117041"/>
    <lineage>
        <taxon>Bacteria</taxon>
        <taxon>Bacillati</taxon>
        <taxon>Bacillota</taxon>
        <taxon>Bacilli</taxon>
        <taxon>Bacillales</taxon>
        <taxon>Alicyclobacillaceae</taxon>
        <taxon>Effusibacillus</taxon>
    </lineage>
</organism>
<keyword evidence="5" id="KW-1015">Disulfide bond</keyword>
<reference evidence="9" key="1">
    <citation type="journal article" date="2019" name="Int. J. Syst. Evol. Microbiol.">
        <title>The Global Catalogue of Microorganisms (GCM) 10K type strain sequencing project: providing services to taxonomists for standard genome sequencing and annotation.</title>
        <authorList>
            <consortium name="The Broad Institute Genomics Platform"/>
            <consortium name="The Broad Institute Genome Sequencing Center for Infectious Disease"/>
            <person name="Wu L."/>
            <person name="Ma J."/>
        </authorList>
    </citation>
    <scope>NUCLEOTIDE SEQUENCE [LARGE SCALE GENOMIC DNA]</scope>
    <source>
        <strain evidence="9">WYCCWR 12678</strain>
    </source>
</reference>
<evidence type="ECO:0000256" key="3">
    <source>
        <dbReference type="ARBA" id="ARBA00023004"/>
    </source>
</evidence>
<dbReference type="EMBL" id="JBHSHC010000112">
    <property type="protein sequence ID" value="MFC4768948.1"/>
    <property type="molecule type" value="Genomic_DNA"/>
</dbReference>
<gene>
    <name evidence="8" type="ORF">ACFO8Q_16540</name>
</gene>
<dbReference type="InterPro" id="IPR006311">
    <property type="entry name" value="TAT_signal"/>
</dbReference>
<dbReference type="RefSeq" id="WP_380026903.1">
    <property type="nucleotide sequence ID" value="NZ_JBHSHC010000112.1"/>
</dbReference>
<dbReference type="CDD" id="cd03467">
    <property type="entry name" value="Rieske"/>
    <property type="match status" value="1"/>
</dbReference>
<evidence type="ECO:0000256" key="4">
    <source>
        <dbReference type="ARBA" id="ARBA00023014"/>
    </source>
</evidence>
<dbReference type="PROSITE" id="PS51296">
    <property type="entry name" value="RIESKE"/>
    <property type="match status" value="1"/>
</dbReference>
<keyword evidence="6" id="KW-1133">Transmembrane helix</keyword>
<dbReference type="Gene3D" id="2.102.10.10">
    <property type="entry name" value="Rieske [2Fe-2S] iron-sulphur domain"/>
    <property type="match status" value="1"/>
</dbReference>
<keyword evidence="6" id="KW-0472">Membrane</keyword>
<evidence type="ECO:0000256" key="5">
    <source>
        <dbReference type="ARBA" id="ARBA00023157"/>
    </source>
</evidence>
<keyword evidence="2" id="KW-0479">Metal-binding</keyword>
<proteinExistence type="predicted"/>
<dbReference type="PROSITE" id="PS51318">
    <property type="entry name" value="TAT"/>
    <property type="match status" value="1"/>
</dbReference>
<dbReference type="InterPro" id="IPR014349">
    <property type="entry name" value="Rieske_Fe-S_prot"/>
</dbReference>
<keyword evidence="3" id="KW-0408">Iron</keyword>
<evidence type="ECO:0000256" key="1">
    <source>
        <dbReference type="ARBA" id="ARBA00022714"/>
    </source>
</evidence>
<name>A0ABV9Q4W8_9BACL</name>
<evidence type="ECO:0000259" key="7">
    <source>
        <dbReference type="PROSITE" id="PS51296"/>
    </source>
</evidence>
<dbReference type="Pfam" id="PF00355">
    <property type="entry name" value="Rieske"/>
    <property type="match status" value="1"/>
</dbReference>
<keyword evidence="1" id="KW-0001">2Fe-2S</keyword>
<dbReference type="Proteomes" id="UP001596002">
    <property type="component" value="Unassembled WGS sequence"/>
</dbReference>
<evidence type="ECO:0000313" key="8">
    <source>
        <dbReference type="EMBL" id="MFC4768948.1"/>
    </source>
</evidence>
<evidence type="ECO:0000256" key="6">
    <source>
        <dbReference type="SAM" id="Phobius"/>
    </source>
</evidence>
<keyword evidence="6" id="KW-0812">Transmembrane</keyword>
<comment type="caution">
    <text evidence="8">The sequence shown here is derived from an EMBL/GenBank/DDBJ whole genome shotgun (WGS) entry which is preliminary data.</text>
</comment>
<evidence type="ECO:0000313" key="9">
    <source>
        <dbReference type="Proteomes" id="UP001596002"/>
    </source>
</evidence>
<sequence length="179" mass="19554">MSDERKDKDGLSRRQFLTYALGGTGAFMAAAIGAPLIPFTADPLRKAGAASFVEVGKESDFSTDLPKKVEFEVEKKDGWYESKVKLSAWIIKKENGGWLAMSSICTHLGCQVNGSTDASGKSVPSKDGEWFFKCPCHDSLFDKYGVPKPGVPATRPLDEFKVDIRDGKVFLGPKSQRKA</sequence>
<feature type="transmembrane region" description="Helical" evidence="6">
    <location>
        <begin position="16"/>
        <end position="37"/>
    </location>
</feature>
<keyword evidence="4" id="KW-0411">Iron-sulfur</keyword>
<evidence type="ECO:0000256" key="2">
    <source>
        <dbReference type="ARBA" id="ARBA00022723"/>
    </source>
</evidence>
<feature type="domain" description="Rieske" evidence="7">
    <location>
        <begin position="66"/>
        <end position="171"/>
    </location>
</feature>
<protein>
    <submittedName>
        <fullName evidence="8">Rieske 2Fe-2S domain-containing protein</fullName>
    </submittedName>
</protein>